<evidence type="ECO:0000256" key="2">
    <source>
        <dbReference type="SAM" id="SignalP"/>
    </source>
</evidence>
<feature type="signal peptide" evidence="2">
    <location>
        <begin position="1"/>
        <end position="16"/>
    </location>
</feature>
<feature type="region of interest" description="Disordered" evidence="1">
    <location>
        <begin position="39"/>
        <end position="58"/>
    </location>
</feature>
<dbReference type="Proteomes" id="UP000694941">
    <property type="component" value="Unplaced"/>
</dbReference>
<name>A0ABM1T5E2_LIMPO</name>
<dbReference type="GeneID" id="106467255"/>
<evidence type="ECO:0000256" key="1">
    <source>
        <dbReference type="SAM" id="MobiDB-lite"/>
    </source>
</evidence>
<keyword evidence="3" id="KW-1185">Reference proteome</keyword>
<sequence length="271" mass="29719">MVVSLGPGLLLFVVSASWFGTVKELFGVTFSQERATLGESLTGESTDNESELDEFLPPASTDSIAMDLSLSEDRGNNNNKHPSNSRSTSSLTQPDPEEFQSMAQELGIESLLNEDDELSLIQGLGNFPDVHDESEDDIEVHLPTSVQKDTIKEMQYHRAVEREFSSSSESEEENVFAKGLAFSEVETSSSTQKPLAVTQQSLLMNSGLDIIDQLRRTVQKEIVSHLGLFKGSQSLHSRSSNKNLHAGSSDQTSGYDDSDYEMISENSDVNS</sequence>
<evidence type="ECO:0000313" key="3">
    <source>
        <dbReference type="Proteomes" id="UP000694941"/>
    </source>
</evidence>
<proteinExistence type="predicted"/>
<feature type="region of interest" description="Disordered" evidence="1">
    <location>
        <begin position="233"/>
        <end position="271"/>
    </location>
</feature>
<keyword evidence="2" id="KW-0732">Signal</keyword>
<protein>
    <submittedName>
        <fullName evidence="4">Uncharacterized protein LOC106467255 isoform X2</fullName>
    </submittedName>
</protein>
<accession>A0ABM1T5E2</accession>
<dbReference type="RefSeq" id="XP_022251098.1">
    <property type="nucleotide sequence ID" value="XM_022395390.1"/>
</dbReference>
<feature type="chain" id="PRO_5046767712" evidence="2">
    <location>
        <begin position="17"/>
        <end position="271"/>
    </location>
</feature>
<evidence type="ECO:0000313" key="4">
    <source>
        <dbReference type="RefSeq" id="XP_022251098.1"/>
    </source>
</evidence>
<feature type="region of interest" description="Disordered" evidence="1">
    <location>
        <begin position="70"/>
        <end position="96"/>
    </location>
</feature>
<gene>
    <name evidence="4" type="primary">LOC106467255</name>
</gene>
<reference evidence="4" key="1">
    <citation type="submission" date="2025-08" db="UniProtKB">
        <authorList>
            <consortium name="RefSeq"/>
        </authorList>
    </citation>
    <scope>IDENTIFICATION</scope>
    <source>
        <tissue evidence="4">Muscle</tissue>
    </source>
</reference>
<feature type="compositionally biased region" description="Polar residues" evidence="1">
    <location>
        <begin position="76"/>
        <end position="93"/>
    </location>
</feature>
<organism evidence="3 4">
    <name type="scientific">Limulus polyphemus</name>
    <name type="common">Atlantic horseshoe crab</name>
    <dbReference type="NCBI Taxonomy" id="6850"/>
    <lineage>
        <taxon>Eukaryota</taxon>
        <taxon>Metazoa</taxon>
        <taxon>Ecdysozoa</taxon>
        <taxon>Arthropoda</taxon>
        <taxon>Chelicerata</taxon>
        <taxon>Merostomata</taxon>
        <taxon>Xiphosura</taxon>
        <taxon>Limulidae</taxon>
        <taxon>Limulus</taxon>
    </lineage>
</organism>
<feature type="compositionally biased region" description="Polar residues" evidence="1">
    <location>
        <begin position="233"/>
        <end position="255"/>
    </location>
</feature>